<dbReference type="Gene3D" id="3.40.630.30">
    <property type="match status" value="1"/>
</dbReference>
<comment type="caution">
    <text evidence="1">The sequence shown here is derived from an EMBL/GenBank/DDBJ whole genome shotgun (WGS) entry which is preliminary data.</text>
</comment>
<dbReference type="SUPFAM" id="SSF55729">
    <property type="entry name" value="Acyl-CoA N-acyltransferases (Nat)"/>
    <property type="match status" value="1"/>
</dbReference>
<dbReference type="EC" id="2.3.1.82" evidence="1"/>
<evidence type="ECO:0000313" key="1">
    <source>
        <dbReference type="EMBL" id="CDH26460.1"/>
    </source>
</evidence>
<keyword evidence="1" id="KW-0808">Transferase</keyword>
<gene>
    <name evidence="1" type="ORF">XBKB1_700025</name>
</gene>
<accession>A0A077PQ59</accession>
<dbReference type="InterPro" id="IPR016181">
    <property type="entry name" value="Acyl_CoA_acyltransferase"/>
</dbReference>
<dbReference type="GO" id="GO:0047663">
    <property type="term" value="F:aminoglycoside 6'-N-acetyltransferase activity"/>
    <property type="evidence" value="ECO:0007669"/>
    <property type="project" value="UniProtKB-EC"/>
</dbReference>
<dbReference type="HOGENOM" id="CLU_3086311_0_0_6"/>
<dbReference type="EMBL" id="CBSZ010000407">
    <property type="protein sequence ID" value="CDH26460.1"/>
    <property type="molecule type" value="Genomic_DNA"/>
</dbReference>
<dbReference type="Proteomes" id="UP000028493">
    <property type="component" value="Unassembled WGS sequence"/>
</dbReference>
<keyword evidence="1" id="KW-0012">Acyltransferase</keyword>
<proteinExistence type="predicted"/>
<dbReference type="AlphaFoldDB" id="A0A077PQ59"/>
<sequence>MLISHACLWAKEHNCQEIASNTHISNLISQKLHHSLGFIETERVIFYKKMIL</sequence>
<protein>
    <submittedName>
        <fullName evidence="1">Aminoglycoside N(6')-acetyltransferase type 1</fullName>
        <ecNumber evidence="1">2.3.1.82</ecNumber>
    </submittedName>
</protein>
<organism evidence="1">
    <name type="scientific">Xenorhabdus bovienii str. kraussei Becker Underwood</name>
    <dbReference type="NCBI Taxonomy" id="1398204"/>
    <lineage>
        <taxon>Bacteria</taxon>
        <taxon>Pseudomonadati</taxon>
        <taxon>Pseudomonadota</taxon>
        <taxon>Gammaproteobacteria</taxon>
        <taxon>Enterobacterales</taxon>
        <taxon>Morganellaceae</taxon>
        <taxon>Xenorhabdus</taxon>
    </lineage>
</organism>
<name>A0A077PQ59_XENBV</name>
<reference evidence="1" key="1">
    <citation type="submission" date="2013-07" db="EMBL/GenBank/DDBJ databases">
        <title>Sub-species coevolution in mutualistic symbiosis.</title>
        <authorList>
            <person name="Murfin K."/>
            <person name="Klassen J."/>
            <person name="Lee M."/>
            <person name="Forst S."/>
            <person name="Stock P."/>
            <person name="Goodrich-Blair H."/>
        </authorList>
    </citation>
    <scope>NUCLEOTIDE SEQUENCE [LARGE SCALE GENOMIC DNA]</scope>
    <source>
        <strain evidence="1">Kraussei Becker Underwood</strain>
    </source>
</reference>